<dbReference type="GO" id="GO:0016787">
    <property type="term" value="F:hydrolase activity"/>
    <property type="evidence" value="ECO:0007669"/>
    <property type="project" value="InterPro"/>
</dbReference>
<name>A0A9X8Y9C4_9FIRM</name>
<gene>
    <name evidence="2" type="ORF">EDD78_101120</name>
</gene>
<dbReference type="Proteomes" id="UP000294682">
    <property type="component" value="Unassembled WGS sequence"/>
</dbReference>
<dbReference type="AlphaFoldDB" id="A0A9X8Y9C4"/>
<dbReference type="Pfam" id="PF07486">
    <property type="entry name" value="Hydrolase_2"/>
    <property type="match status" value="1"/>
</dbReference>
<dbReference type="EMBL" id="SLUK01000001">
    <property type="protein sequence ID" value="TCL45140.1"/>
    <property type="molecule type" value="Genomic_DNA"/>
</dbReference>
<feature type="domain" description="Cell wall hydrolase SleB" evidence="1">
    <location>
        <begin position="19"/>
        <end position="139"/>
    </location>
</feature>
<accession>A0A9X8Y9C4</accession>
<dbReference type="OrthoDB" id="1642705at2"/>
<evidence type="ECO:0000313" key="2">
    <source>
        <dbReference type="EMBL" id="TCL45140.1"/>
    </source>
</evidence>
<sequence>MPYDTRELFARLLQCEAGGEGDNGMAAVAAVVMNRATVPYGEFFRISQGGNVRNIIEQQGQFNCMKDVLAGRYNSQNVWNMDPQEIHYAIADWALGGNTMQGVDNSLFFYNPYSPRCANYFPPGGAGVIHNRINQHCFYVPTEKYAST</sequence>
<comment type="caution">
    <text evidence="2">The sequence shown here is derived from an EMBL/GenBank/DDBJ whole genome shotgun (WGS) entry which is preliminary data.</text>
</comment>
<evidence type="ECO:0000313" key="3">
    <source>
        <dbReference type="Proteomes" id="UP000294682"/>
    </source>
</evidence>
<keyword evidence="3" id="KW-1185">Reference proteome</keyword>
<dbReference type="Gene3D" id="1.10.10.2520">
    <property type="entry name" value="Cell wall hydrolase SleB, domain 1"/>
    <property type="match status" value="1"/>
</dbReference>
<dbReference type="InterPro" id="IPR011105">
    <property type="entry name" value="Cell_wall_hydrolase_SleB"/>
</dbReference>
<protein>
    <submittedName>
        <fullName evidence="2">N-acetylmuramoyl-L-alanine amidase</fullName>
    </submittedName>
</protein>
<evidence type="ECO:0000259" key="1">
    <source>
        <dbReference type="Pfam" id="PF07486"/>
    </source>
</evidence>
<dbReference type="InterPro" id="IPR042047">
    <property type="entry name" value="SleB_dom1"/>
</dbReference>
<dbReference type="RefSeq" id="WP_079700245.1">
    <property type="nucleotide sequence ID" value="NZ_SLUK01000001.1"/>
</dbReference>
<organism evidence="2 3">
    <name type="scientific">Harryflintia acetispora</name>
    <dbReference type="NCBI Taxonomy" id="1849041"/>
    <lineage>
        <taxon>Bacteria</taxon>
        <taxon>Bacillati</taxon>
        <taxon>Bacillota</taxon>
        <taxon>Clostridia</taxon>
        <taxon>Eubacteriales</taxon>
        <taxon>Oscillospiraceae</taxon>
        <taxon>Harryflintia</taxon>
    </lineage>
</organism>
<proteinExistence type="predicted"/>
<reference evidence="2 3" key="1">
    <citation type="submission" date="2019-03" db="EMBL/GenBank/DDBJ databases">
        <title>Genomic Encyclopedia of Type Strains, Phase IV (KMG-IV): sequencing the most valuable type-strain genomes for metagenomic binning, comparative biology and taxonomic classification.</title>
        <authorList>
            <person name="Goeker M."/>
        </authorList>
    </citation>
    <scope>NUCLEOTIDE SEQUENCE [LARGE SCALE GENOMIC DNA]</scope>
    <source>
        <strain evidence="2 3">DSM 100433</strain>
    </source>
</reference>